<dbReference type="AlphaFoldDB" id="A0A1R0KQT7"/>
<dbReference type="OrthoDB" id="9803192at2"/>
<dbReference type="PANTHER" id="PTHR42923">
    <property type="entry name" value="PROTOPORPHYRINOGEN OXIDASE"/>
    <property type="match status" value="1"/>
</dbReference>
<dbReference type="RefSeq" id="WP_076162847.1">
    <property type="nucleotide sequence ID" value="NZ_JBEZVB010000014.1"/>
</dbReference>
<organism evidence="3 4">
    <name type="scientific">Amycolatopsis coloradensis</name>
    <dbReference type="NCBI Taxonomy" id="76021"/>
    <lineage>
        <taxon>Bacteria</taxon>
        <taxon>Bacillati</taxon>
        <taxon>Actinomycetota</taxon>
        <taxon>Actinomycetes</taxon>
        <taxon>Pseudonocardiales</taxon>
        <taxon>Pseudonocardiaceae</taxon>
        <taxon>Amycolatopsis</taxon>
    </lineage>
</organism>
<dbReference type="InterPro" id="IPR002937">
    <property type="entry name" value="Amino_oxidase"/>
</dbReference>
<feature type="compositionally biased region" description="Pro residues" evidence="1">
    <location>
        <begin position="446"/>
        <end position="460"/>
    </location>
</feature>
<dbReference type="InterPro" id="IPR036188">
    <property type="entry name" value="FAD/NAD-bd_sf"/>
</dbReference>
<dbReference type="Gene3D" id="1.10.3110.10">
    <property type="entry name" value="protoporphyrinogen ix oxidase, domain 3"/>
    <property type="match status" value="1"/>
</dbReference>
<dbReference type="STRING" id="76021.BS329_20400"/>
<dbReference type="EMBL" id="MQUQ01000011">
    <property type="protein sequence ID" value="OLZ49996.1"/>
    <property type="molecule type" value="Genomic_DNA"/>
</dbReference>
<gene>
    <name evidence="3" type="ORF">BS329_20400</name>
</gene>
<accession>A0A1R0KQT7</accession>
<dbReference type="Gene3D" id="3.90.660.20">
    <property type="entry name" value="Protoporphyrinogen oxidase, mitochondrial, domain 2"/>
    <property type="match status" value="1"/>
</dbReference>
<dbReference type="Gene3D" id="3.50.50.60">
    <property type="entry name" value="FAD/NAD(P)-binding domain"/>
    <property type="match status" value="2"/>
</dbReference>
<sequence length="467" mass="50739">MPALSPHTVIVVGAGIAGLTAAWRLRRHGVSVRVLERESRPGGRMRTDEHDGFRIELGASILGTNYTRMLDLITELGIADQFGPANPTCGFLHAGKTHRLRATSVLDFLRTPLLGTRSKLALARALPELVRHRTRLGWDTMDQNTELDQLSVTEYARRHLTPEIHERICEPLFGGGIVLGSPDNLAAADMFFYATKFLVPHFNSPRGVGLLTQTLADRLPVTLNTTVTAVRANPTGASVSFTDEHGAHTKLTADAAIVTVPAPQAADILPDLPPDQAAYLRAVPYSRGLIVSYGLSRPPRETSPNIFTCQATHPDAAGVELHHNKIPGRVDGGRGLITVHSREAFVKQWWERDDADIAQRLLDTTESLLPGVRDTVITTHVNRRALALVVRPPGGYGALREFNARRRTANPRIQLAGDYFAPSSTYGALRSGEHAAARVLNHLLASPPPQPPPTGDPDPGPNMTSQH</sequence>
<evidence type="ECO:0000259" key="2">
    <source>
        <dbReference type="Pfam" id="PF01593"/>
    </source>
</evidence>
<dbReference type="Pfam" id="PF01593">
    <property type="entry name" value="Amino_oxidase"/>
    <property type="match status" value="1"/>
</dbReference>
<keyword evidence="4" id="KW-1185">Reference proteome</keyword>
<feature type="domain" description="Amine oxidase" evidence="2">
    <location>
        <begin position="16"/>
        <end position="440"/>
    </location>
</feature>
<dbReference type="PANTHER" id="PTHR42923:SF3">
    <property type="entry name" value="PROTOPORPHYRINOGEN OXIDASE"/>
    <property type="match status" value="1"/>
</dbReference>
<reference evidence="3 4" key="1">
    <citation type="submission" date="2016-01" db="EMBL/GenBank/DDBJ databases">
        <title>Amycolatopsis coloradensis genome sequencing and assembly.</title>
        <authorList>
            <person name="Mayilraj S."/>
        </authorList>
    </citation>
    <scope>NUCLEOTIDE SEQUENCE [LARGE SCALE GENOMIC DNA]</scope>
    <source>
        <strain evidence="3 4">DSM 44225</strain>
    </source>
</reference>
<dbReference type="PRINTS" id="PR00419">
    <property type="entry name" value="ADXRDTASE"/>
</dbReference>
<feature type="region of interest" description="Disordered" evidence="1">
    <location>
        <begin position="443"/>
        <end position="467"/>
    </location>
</feature>
<dbReference type="GO" id="GO:0016491">
    <property type="term" value="F:oxidoreductase activity"/>
    <property type="evidence" value="ECO:0007669"/>
    <property type="project" value="InterPro"/>
</dbReference>
<proteinExistence type="predicted"/>
<dbReference type="SUPFAM" id="SSF51905">
    <property type="entry name" value="FAD/NAD(P)-binding domain"/>
    <property type="match status" value="1"/>
</dbReference>
<dbReference type="Proteomes" id="UP000187486">
    <property type="component" value="Unassembled WGS sequence"/>
</dbReference>
<protein>
    <recommendedName>
        <fullName evidence="2">Amine oxidase domain-containing protein</fullName>
    </recommendedName>
</protein>
<comment type="caution">
    <text evidence="3">The sequence shown here is derived from an EMBL/GenBank/DDBJ whole genome shotgun (WGS) entry which is preliminary data.</text>
</comment>
<evidence type="ECO:0000256" key="1">
    <source>
        <dbReference type="SAM" id="MobiDB-lite"/>
    </source>
</evidence>
<dbReference type="InterPro" id="IPR050464">
    <property type="entry name" value="Zeta_carotene_desat/Oxidored"/>
</dbReference>
<evidence type="ECO:0000313" key="4">
    <source>
        <dbReference type="Proteomes" id="UP000187486"/>
    </source>
</evidence>
<name>A0A1R0KQT7_9PSEU</name>
<evidence type="ECO:0000313" key="3">
    <source>
        <dbReference type="EMBL" id="OLZ49996.1"/>
    </source>
</evidence>